<evidence type="ECO:0000313" key="2">
    <source>
        <dbReference type="EMBL" id="EST43716.1"/>
    </source>
</evidence>
<name>V6LJ60_9EUKA</name>
<dbReference type="EMBL" id="KI546135">
    <property type="protein sequence ID" value="EST43716.1"/>
    <property type="molecule type" value="Genomic_DNA"/>
</dbReference>
<feature type="transmembrane region" description="Helical" evidence="1">
    <location>
        <begin position="42"/>
        <end position="67"/>
    </location>
</feature>
<reference evidence="2 3" key="1">
    <citation type="journal article" date="2014" name="PLoS Genet.">
        <title>The Genome of Spironucleus salmonicida Highlights a Fish Pathogen Adapted to Fluctuating Environments.</title>
        <authorList>
            <person name="Xu F."/>
            <person name="Jerlstrom-Hultqvist J."/>
            <person name="Einarsson E."/>
            <person name="Astvaldsson A."/>
            <person name="Svard S.G."/>
            <person name="Andersson J.O."/>
        </authorList>
    </citation>
    <scope>NUCLEOTIDE SEQUENCE</scope>
    <source>
        <strain evidence="3">ATCC 50377</strain>
    </source>
</reference>
<sequence>MEKYTLFADKLTGKLLFNQPLAVYTSLGTFEKIIYQSYLYTFYWMLAVTRMTIIAILAFIWVILSYIPLINFICNRIFPKLILLINGYHHRVKILQGTKRFNTKIDKTALIAGRLTSPFDVLIYASKFHVYQVLVPEKFLTATNLTPGNYGTLTSLSIAFCRIMFLENLILQQSTEKTLKAPKLTKRTLIFPEGTSTNGYGTLQTYLPDTLFDQKQIVCVAASRPWKYIPLVHARFNLLSLFDETGVFSVSCSVKTVVLPTIYNRKRETVSRGLASASGVQLCEQTISDKLAYVSQVDE</sequence>
<keyword evidence="1" id="KW-0812">Transmembrane</keyword>
<keyword evidence="1" id="KW-1133">Transmembrane helix</keyword>
<accession>V6LJ60</accession>
<dbReference type="Proteomes" id="UP000018208">
    <property type="component" value="Unassembled WGS sequence"/>
</dbReference>
<proteinExistence type="predicted"/>
<evidence type="ECO:0000313" key="4">
    <source>
        <dbReference type="Proteomes" id="UP000018208"/>
    </source>
</evidence>
<dbReference type="AlphaFoldDB" id="V6LJ60"/>
<reference evidence="3" key="2">
    <citation type="submission" date="2020-12" db="EMBL/GenBank/DDBJ databases">
        <title>New Spironucleus salmonicida genome in near-complete chromosomes.</title>
        <authorList>
            <person name="Xu F."/>
            <person name="Kurt Z."/>
            <person name="Jimenez-Gonzalez A."/>
            <person name="Astvaldsson A."/>
            <person name="Andersson J.O."/>
            <person name="Svard S.G."/>
        </authorList>
    </citation>
    <scope>NUCLEOTIDE SEQUENCE</scope>
    <source>
        <strain evidence="3">ATCC 50377</strain>
    </source>
</reference>
<dbReference type="VEuPathDB" id="GiardiaDB:SS50377_21059"/>
<dbReference type="EMBL" id="AUWU02000001">
    <property type="protein sequence ID" value="KAH0577705.1"/>
    <property type="molecule type" value="Genomic_DNA"/>
</dbReference>
<evidence type="ECO:0000256" key="1">
    <source>
        <dbReference type="SAM" id="Phobius"/>
    </source>
</evidence>
<protein>
    <submittedName>
        <fullName evidence="2">Uncharacterized protein</fullName>
    </submittedName>
</protein>
<organism evidence="2">
    <name type="scientific">Spironucleus salmonicida</name>
    <dbReference type="NCBI Taxonomy" id="348837"/>
    <lineage>
        <taxon>Eukaryota</taxon>
        <taxon>Metamonada</taxon>
        <taxon>Diplomonadida</taxon>
        <taxon>Hexamitidae</taxon>
        <taxon>Hexamitinae</taxon>
        <taxon>Spironucleus</taxon>
    </lineage>
</organism>
<keyword evidence="4" id="KW-1185">Reference proteome</keyword>
<gene>
    <name evidence="2" type="ORF">SS50377_16770</name>
    <name evidence="3" type="ORF">SS50377_21059</name>
</gene>
<keyword evidence="1" id="KW-0472">Membrane</keyword>
<evidence type="ECO:0000313" key="3">
    <source>
        <dbReference type="EMBL" id="KAH0577705.1"/>
    </source>
</evidence>